<feature type="domain" description="SXP/RAL-2 family protein Ani s 5-like cation-binding" evidence="4">
    <location>
        <begin position="289"/>
        <end position="346"/>
    </location>
</feature>
<evidence type="ECO:0000313" key="6">
    <source>
        <dbReference type="Proteomes" id="UP001176961"/>
    </source>
</evidence>
<dbReference type="InterPro" id="IPR052823">
    <property type="entry name" value="SXP/RAL-2_related"/>
</dbReference>
<evidence type="ECO:0000256" key="1">
    <source>
        <dbReference type="SAM" id="Coils"/>
    </source>
</evidence>
<keyword evidence="3" id="KW-0732">Signal</keyword>
<dbReference type="EMBL" id="CATQJL010000112">
    <property type="protein sequence ID" value="CAJ0592470.1"/>
    <property type="molecule type" value="Genomic_DNA"/>
</dbReference>
<feature type="signal peptide" evidence="3">
    <location>
        <begin position="1"/>
        <end position="17"/>
    </location>
</feature>
<evidence type="ECO:0000259" key="4">
    <source>
        <dbReference type="Pfam" id="PF02520"/>
    </source>
</evidence>
<dbReference type="Pfam" id="PF02520">
    <property type="entry name" value="ANIS5_cation-bd"/>
    <property type="match status" value="2"/>
</dbReference>
<dbReference type="PANTHER" id="PTHR21593:SF36">
    <property type="entry name" value="DUF148 DOMAIN-CONTAINING PROTEIN-RELATED"/>
    <property type="match status" value="1"/>
</dbReference>
<keyword evidence="1" id="KW-0175">Coiled coil</keyword>
<evidence type="ECO:0000256" key="3">
    <source>
        <dbReference type="SAM" id="SignalP"/>
    </source>
</evidence>
<protein>
    <recommendedName>
        <fullName evidence="4">SXP/RAL-2 family protein Ani s 5-like cation-binding domain-containing protein</fullName>
    </recommendedName>
</protein>
<comment type="caution">
    <text evidence="5">The sequence shown here is derived from an EMBL/GenBank/DDBJ whole genome shotgun (WGS) entry which is preliminary data.</text>
</comment>
<dbReference type="InterPro" id="IPR003677">
    <property type="entry name" value="ANIS5_cation-bd"/>
</dbReference>
<dbReference type="AlphaFoldDB" id="A0AA36DTM1"/>
<feature type="coiled-coil region" evidence="1">
    <location>
        <begin position="103"/>
        <end position="141"/>
    </location>
</feature>
<accession>A0AA36DTM1</accession>
<sequence>MKTILFFLTFLGGLLYASPLSDSEKAELEEFRKEIKKEVRANVTKLIGELNAALDKHIATVDDKSKSLSEKVKGLLELRKENPKVYNVLWAILEKFISQKYSHKKYENLNETEKAELDEKKKEVRANAKKLIGELSAALDKRTAILDDKSKTPKEKLNALLELRKENSNANDILDVTFEQFLPKRRHLEKGREPSKQLNDTEKARREELIKEVRANVTKLIGELNAAMDKQIAIVDDKSKTFKEKEKAIWELREQNPKVYNVLWAIYEQFTPKFRHLGKIYRKLNDTEKENVNDLIKEVRANVTKLIGELSAVFEKRTAILDDKSKTPKEKLKALWELRKENPKANYIVDVAFNQFNRRRRSRVTLSNQPKERPTDMAKLEKARDEIRKDARK</sequence>
<feature type="chain" id="PRO_5041402186" description="SXP/RAL-2 family protein Ani s 5-like cation-binding domain-containing protein" evidence="3">
    <location>
        <begin position="18"/>
        <end position="393"/>
    </location>
</feature>
<evidence type="ECO:0000256" key="2">
    <source>
        <dbReference type="SAM" id="MobiDB-lite"/>
    </source>
</evidence>
<reference evidence="5" key="1">
    <citation type="submission" date="2023-07" db="EMBL/GenBank/DDBJ databases">
        <authorList>
            <consortium name="CYATHOMIX"/>
        </authorList>
    </citation>
    <scope>NUCLEOTIDE SEQUENCE</scope>
    <source>
        <strain evidence="5">N/A</strain>
    </source>
</reference>
<dbReference type="Proteomes" id="UP001176961">
    <property type="component" value="Unassembled WGS sequence"/>
</dbReference>
<keyword evidence="6" id="KW-1185">Reference proteome</keyword>
<evidence type="ECO:0000313" key="5">
    <source>
        <dbReference type="EMBL" id="CAJ0592470.1"/>
    </source>
</evidence>
<name>A0AA36DTM1_CYLNA</name>
<dbReference type="PANTHER" id="PTHR21593">
    <property type="entry name" value="PRION-LIKE- Q/N-RICH -DOMAIN-BEARING PROTEIN PROTEIN"/>
    <property type="match status" value="1"/>
</dbReference>
<feature type="compositionally biased region" description="Basic and acidic residues" evidence="2">
    <location>
        <begin position="370"/>
        <end position="393"/>
    </location>
</feature>
<feature type="region of interest" description="Disordered" evidence="2">
    <location>
        <begin position="362"/>
        <end position="393"/>
    </location>
</feature>
<organism evidence="5 6">
    <name type="scientific">Cylicocyclus nassatus</name>
    <name type="common">Nematode worm</name>
    <dbReference type="NCBI Taxonomy" id="53992"/>
    <lineage>
        <taxon>Eukaryota</taxon>
        <taxon>Metazoa</taxon>
        <taxon>Ecdysozoa</taxon>
        <taxon>Nematoda</taxon>
        <taxon>Chromadorea</taxon>
        <taxon>Rhabditida</taxon>
        <taxon>Rhabditina</taxon>
        <taxon>Rhabditomorpha</taxon>
        <taxon>Strongyloidea</taxon>
        <taxon>Strongylidae</taxon>
        <taxon>Cylicocyclus</taxon>
    </lineage>
</organism>
<feature type="domain" description="SXP/RAL-2 family protein Ani s 5-like cation-binding" evidence="4">
    <location>
        <begin position="179"/>
        <end position="270"/>
    </location>
</feature>
<proteinExistence type="predicted"/>
<gene>
    <name evidence="5" type="ORF">CYNAS_LOCUS4453</name>
</gene>